<dbReference type="InterPro" id="IPR045864">
    <property type="entry name" value="aa-tRNA-synth_II/BPL/LPL"/>
</dbReference>
<dbReference type="CDD" id="cd02796">
    <property type="entry name" value="tRNA_bind_bactPheRS"/>
    <property type="match status" value="1"/>
</dbReference>
<dbReference type="FunFam" id="3.30.70.380:FF:000001">
    <property type="entry name" value="Phenylalanine--tRNA ligase beta subunit"/>
    <property type="match status" value="1"/>
</dbReference>
<dbReference type="RefSeq" id="WP_091502306.1">
    <property type="nucleotide sequence ID" value="NZ_FOLI01000003.1"/>
</dbReference>
<keyword evidence="8 15" id="KW-0547">Nucleotide-binding</keyword>
<dbReference type="Pfam" id="PF01588">
    <property type="entry name" value="tRNA_bind"/>
    <property type="match status" value="1"/>
</dbReference>
<evidence type="ECO:0000259" key="19">
    <source>
        <dbReference type="PROSITE" id="PS51483"/>
    </source>
</evidence>
<comment type="catalytic activity">
    <reaction evidence="14 15">
        <text>tRNA(Phe) + L-phenylalanine + ATP = L-phenylalanyl-tRNA(Phe) + AMP + diphosphate + H(+)</text>
        <dbReference type="Rhea" id="RHEA:19413"/>
        <dbReference type="Rhea" id="RHEA-COMP:9668"/>
        <dbReference type="Rhea" id="RHEA-COMP:9699"/>
        <dbReference type="ChEBI" id="CHEBI:15378"/>
        <dbReference type="ChEBI" id="CHEBI:30616"/>
        <dbReference type="ChEBI" id="CHEBI:33019"/>
        <dbReference type="ChEBI" id="CHEBI:58095"/>
        <dbReference type="ChEBI" id="CHEBI:78442"/>
        <dbReference type="ChEBI" id="CHEBI:78531"/>
        <dbReference type="ChEBI" id="CHEBI:456215"/>
        <dbReference type="EC" id="6.1.1.20"/>
    </reaction>
</comment>
<dbReference type="GO" id="GO:0009328">
    <property type="term" value="C:phenylalanine-tRNA ligase complex"/>
    <property type="evidence" value="ECO:0007669"/>
    <property type="project" value="TreeGrafter"/>
</dbReference>
<dbReference type="InterPro" id="IPR020825">
    <property type="entry name" value="Phe-tRNA_synthase-like_B3/B4"/>
</dbReference>
<dbReference type="Gene3D" id="3.30.56.10">
    <property type="match status" value="2"/>
</dbReference>
<keyword evidence="11 16" id="KW-0694">RNA-binding</keyword>
<dbReference type="CDD" id="cd00769">
    <property type="entry name" value="PheRS_beta_core"/>
    <property type="match status" value="1"/>
</dbReference>
<gene>
    <name evidence="15" type="primary">pheT</name>
    <name evidence="20" type="ORF">SAMN05660453_0807</name>
</gene>
<dbReference type="Gene3D" id="3.50.40.10">
    <property type="entry name" value="Phenylalanyl-trna Synthetase, Chain B, domain 3"/>
    <property type="match status" value="1"/>
</dbReference>
<dbReference type="SMART" id="SM00874">
    <property type="entry name" value="B5"/>
    <property type="match status" value="1"/>
</dbReference>
<evidence type="ECO:0000313" key="21">
    <source>
        <dbReference type="Proteomes" id="UP000199376"/>
    </source>
</evidence>
<comment type="subunit">
    <text evidence="3 15">Tetramer of two alpha and two beta subunits.</text>
</comment>
<comment type="cofactor">
    <cofactor evidence="15">
        <name>Mg(2+)</name>
        <dbReference type="ChEBI" id="CHEBI:18420"/>
    </cofactor>
    <text evidence="15">Binds 2 magnesium ions per tetramer.</text>
</comment>
<dbReference type="InterPro" id="IPR005121">
    <property type="entry name" value="Fdx_antiC-bd"/>
</dbReference>
<dbReference type="Pfam" id="PF03483">
    <property type="entry name" value="B3_4"/>
    <property type="match status" value="1"/>
</dbReference>
<feature type="domain" description="FDX-ACB" evidence="18">
    <location>
        <begin position="726"/>
        <end position="819"/>
    </location>
</feature>
<dbReference type="GO" id="GO:0004826">
    <property type="term" value="F:phenylalanine-tRNA ligase activity"/>
    <property type="evidence" value="ECO:0007669"/>
    <property type="project" value="UniProtKB-UniRule"/>
</dbReference>
<dbReference type="Proteomes" id="UP000199376">
    <property type="component" value="Unassembled WGS sequence"/>
</dbReference>
<dbReference type="AlphaFoldDB" id="A0A1I1FRH8"/>
<evidence type="ECO:0000259" key="18">
    <source>
        <dbReference type="PROSITE" id="PS51447"/>
    </source>
</evidence>
<evidence type="ECO:0000256" key="15">
    <source>
        <dbReference type="HAMAP-Rule" id="MF_00283"/>
    </source>
</evidence>
<evidence type="ECO:0000256" key="1">
    <source>
        <dbReference type="ARBA" id="ARBA00004496"/>
    </source>
</evidence>
<dbReference type="FunFam" id="3.30.930.10:FF:000022">
    <property type="entry name" value="Phenylalanine--tRNA ligase beta subunit"/>
    <property type="match status" value="1"/>
</dbReference>
<dbReference type="Gene3D" id="2.40.50.140">
    <property type="entry name" value="Nucleic acid-binding proteins"/>
    <property type="match status" value="1"/>
</dbReference>
<keyword evidence="10 15" id="KW-0460">Magnesium</keyword>
<dbReference type="OrthoDB" id="9805455at2"/>
<reference evidence="20 21" key="1">
    <citation type="submission" date="2016-10" db="EMBL/GenBank/DDBJ databases">
        <authorList>
            <person name="de Groot N.N."/>
        </authorList>
    </citation>
    <scope>NUCLEOTIDE SEQUENCE [LARGE SCALE GENOMIC DNA]</scope>
    <source>
        <strain evidence="20 21">DSM 19113</strain>
    </source>
</reference>
<feature type="binding site" evidence="15">
    <location>
        <position position="475"/>
    </location>
    <ligand>
        <name>Mg(2+)</name>
        <dbReference type="ChEBI" id="CHEBI:18420"/>
        <note>shared with alpha subunit</note>
    </ligand>
</feature>
<evidence type="ECO:0000313" key="20">
    <source>
        <dbReference type="EMBL" id="SFC00208.1"/>
    </source>
</evidence>
<feature type="binding site" evidence="15">
    <location>
        <position position="484"/>
    </location>
    <ligand>
        <name>Mg(2+)</name>
        <dbReference type="ChEBI" id="CHEBI:18420"/>
        <note>shared with alpha subunit</note>
    </ligand>
</feature>
<dbReference type="GO" id="GO:0000049">
    <property type="term" value="F:tRNA binding"/>
    <property type="evidence" value="ECO:0007669"/>
    <property type="project" value="UniProtKB-UniRule"/>
</dbReference>
<feature type="binding site" evidence="15">
    <location>
        <position position="481"/>
    </location>
    <ligand>
        <name>Mg(2+)</name>
        <dbReference type="ChEBI" id="CHEBI:18420"/>
        <note>shared with alpha subunit</note>
    </ligand>
</feature>
<evidence type="ECO:0000256" key="14">
    <source>
        <dbReference type="ARBA" id="ARBA00049255"/>
    </source>
</evidence>
<dbReference type="InterPro" id="IPR041616">
    <property type="entry name" value="PheRS_beta_core"/>
</dbReference>
<evidence type="ECO:0000256" key="13">
    <source>
        <dbReference type="ARBA" id="ARBA00023146"/>
    </source>
</evidence>
<dbReference type="PROSITE" id="PS51483">
    <property type="entry name" value="B5"/>
    <property type="match status" value="1"/>
</dbReference>
<evidence type="ECO:0000256" key="6">
    <source>
        <dbReference type="ARBA" id="ARBA00022598"/>
    </source>
</evidence>
<dbReference type="GO" id="GO:0000287">
    <property type="term" value="F:magnesium ion binding"/>
    <property type="evidence" value="ECO:0007669"/>
    <property type="project" value="UniProtKB-UniRule"/>
</dbReference>
<dbReference type="Pfam" id="PF03484">
    <property type="entry name" value="B5"/>
    <property type="match status" value="1"/>
</dbReference>
<dbReference type="InterPro" id="IPR002547">
    <property type="entry name" value="tRNA-bd_dom"/>
</dbReference>
<feature type="binding site" evidence="15">
    <location>
        <position position="485"/>
    </location>
    <ligand>
        <name>Mg(2+)</name>
        <dbReference type="ChEBI" id="CHEBI:18420"/>
        <note>shared with alpha subunit</note>
    </ligand>
</feature>
<dbReference type="SUPFAM" id="SSF46955">
    <property type="entry name" value="Putative DNA-binding domain"/>
    <property type="match status" value="1"/>
</dbReference>
<feature type="domain" description="B5" evidence="19">
    <location>
        <begin position="422"/>
        <end position="497"/>
    </location>
</feature>
<dbReference type="SUPFAM" id="SSF56037">
    <property type="entry name" value="PheT/TilS domain"/>
    <property type="match status" value="1"/>
</dbReference>
<dbReference type="GO" id="GO:0006432">
    <property type="term" value="P:phenylalanyl-tRNA aminoacylation"/>
    <property type="evidence" value="ECO:0007669"/>
    <property type="project" value="UniProtKB-UniRule"/>
</dbReference>
<feature type="domain" description="TRNA-binding" evidence="17">
    <location>
        <begin position="44"/>
        <end position="165"/>
    </location>
</feature>
<dbReference type="InterPro" id="IPR036690">
    <property type="entry name" value="Fdx_antiC-bd_sf"/>
</dbReference>
<evidence type="ECO:0000256" key="4">
    <source>
        <dbReference type="ARBA" id="ARBA00022490"/>
    </source>
</evidence>
<evidence type="ECO:0000256" key="11">
    <source>
        <dbReference type="ARBA" id="ARBA00022884"/>
    </source>
</evidence>
<evidence type="ECO:0000256" key="16">
    <source>
        <dbReference type="PROSITE-ProRule" id="PRU00209"/>
    </source>
</evidence>
<keyword evidence="4 15" id="KW-0963">Cytoplasm</keyword>
<accession>A0A1I1FRH8</accession>
<dbReference type="PANTHER" id="PTHR10947:SF0">
    <property type="entry name" value="PHENYLALANINE--TRNA LIGASE BETA SUBUNIT"/>
    <property type="match status" value="1"/>
</dbReference>
<dbReference type="InterPro" id="IPR045060">
    <property type="entry name" value="Phe-tRNA-ligase_IIc_bsu"/>
</dbReference>
<evidence type="ECO:0000256" key="8">
    <source>
        <dbReference type="ARBA" id="ARBA00022741"/>
    </source>
</evidence>
<name>A0A1I1FRH8_9LACO</name>
<sequence length="819" mass="88899">MKTNLKWLNEYLTPGLDLSEQAVLDLAQQIELTAVEVEEVGQAAAKQDGLVVVRVEEVKDHANSDHLHITQVFDGKETFQVVTGAPNVAEGQLVILASVGSHIIDRESGELVKIHKAKLRGEVSYGMLSALQEVGLPDAVCPTPIEDGIYVFDANSGVKPGDDALEVLGLKDPMIDTDLTPNRADLLSLRGMAYELAAMTGQNVHEVAESGAKEAAFLADDQISAAIDSPALATGIAMSVVNGVTVAPSPLSMQSRLWTSGIKPVNNVLDAMHYWLLVSGQPLAAFDMDKLADKVIRVRLAEEGEVLGQGDGEEAIALRAGKDIVLVAGKQIIALAGIAADPAFEVNEATKNVLLVAGQYNPSAIRQAARRHALRSESSFRLERGIDLSNTKDALASAANAVAKNAKGELAKGQAVDGFENSEPVVIKTTVARINQVLGTTLSNETVVELLEKLALTVANKDGQLTVTIPGRRTDLTIPADLVEEVGRLYGYDNLPTALIDGQSTAGDLTARQKKIRASRKIMQALGFDQAISYALMTPEKATAFNMVGQHPVLSLDYPMSSDRTTARQNLISGLIDDVAYNVARSVKNIALYEQGRVFLNDNAAVQPIEEEHIAGVLVGSIAESTWQSDEKEREVDFYAMKGRVESYLANIGIEHVTFKKAENMQNMHPGQTADIYSGGIYLGYIGQVHPEFVAKQKLPAIFAFELNLEEIIRLAKRDNAYQPISRYPQITRDLAILVDQDVTNQMVLDTIWETAGKYLKDVSFFDLYTGQGTPEGKKSLAYQLTYQDQENTLVEEHVAKDFDKVTKALEEKLAAEIR</sequence>
<dbReference type="Gene3D" id="3.30.930.10">
    <property type="entry name" value="Bira Bifunctional Protein, Domain 2"/>
    <property type="match status" value="1"/>
</dbReference>
<dbReference type="EMBL" id="FOLI01000003">
    <property type="protein sequence ID" value="SFC00208.1"/>
    <property type="molecule type" value="Genomic_DNA"/>
</dbReference>
<keyword evidence="9 15" id="KW-0067">ATP-binding</keyword>
<dbReference type="InterPro" id="IPR033714">
    <property type="entry name" value="tRNA_bind_bactPheRS"/>
</dbReference>
<evidence type="ECO:0000259" key="17">
    <source>
        <dbReference type="PROSITE" id="PS50886"/>
    </source>
</evidence>
<protein>
    <recommendedName>
        <fullName evidence="15">Phenylalanine--tRNA ligase beta subunit</fullName>
        <ecNumber evidence="15">6.1.1.20</ecNumber>
    </recommendedName>
    <alternativeName>
        <fullName evidence="15">Phenylalanyl-tRNA synthetase beta subunit</fullName>
        <shortName evidence="15">PheRS</shortName>
    </alternativeName>
</protein>
<dbReference type="STRING" id="283737.SAMN05660453_0807"/>
<evidence type="ECO:0000256" key="2">
    <source>
        <dbReference type="ARBA" id="ARBA00008653"/>
    </source>
</evidence>
<dbReference type="GO" id="GO:0140096">
    <property type="term" value="F:catalytic activity, acting on a protein"/>
    <property type="evidence" value="ECO:0007669"/>
    <property type="project" value="UniProtKB-ARBA"/>
</dbReference>
<proteinExistence type="inferred from homology"/>
<dbReference type="NCBIfam" id="TIGR00472">
    <property type="entry name" value="pheT_bact"/>
    <property type="match status" value="1"/>
</dbReference>
<evidence type="ECO:0000256" key="7">
    <source>
        <dbReference type="ARBA" id="ARBA00022723"/>
    </source>
</evidence>
<dbReference type="InterPro" id="IPR005147">
    <property type="entry name" value="tRNA_synthase_B5-dom"/>
</dbReference>
<evidence type="ECO:0000256" key="9">
    <source>
        <dbReference type="ARBA" id="ARBA00022840"/>
    </source>
</evidence>
<dbReference type="PROSITE" id="PS51447">
    <property type="entry name" value="FDX_ACB"/>
    <property type="match status" value="1"/>
</dbReference>
<evidence type="ECO:0000256" key="5">
    <source>
        <dbReference type="ARBA" id="ARBA00022555"/>
    </source>
</evidence>
<dbReference type="EC" id="6.1.1.20" evidence="15"/>
<dbReference type="InterPro" id="IPR005146">
    <property type="entry name" value="B3/B4_tRNA-bd"/>
</dbReference>
<dbReference type="Pfam" id="PF17759">
    <property type="entry name" value="tRNA_synthFbeta"/>
    <property type="match status" value="1"/>
</dbReference>
<keyword evidence="13 15" id="KW-0030">Aminoacyl-tRNA synthetase</keyword>
<dbReference type="SUPFAM" id="SSF55681">
    <property type="entry name" value="Class II aaRS and biotin synthetases"/>
    <property type="match status" value="1"/>
</dbReference>
<evidence type="ECO:0000256" key="3">
    <source>
        <dbReference type="ARBA" id="ARBA00011209"/>
    </source>
</evidence>
<comment type="subcellular location">
    <subcellularLocation>
        <location evidence="1 15">Cytoplasm</location>
    </subcellularLocation>
</comment>
<dbReference type="HAMAP" id="MF_00283">
    <property type="entry name" value="Phe_tRNA_synth_beta1"/>
    <property type="match status" value="1"/>
</dbReference>
<dbReference type="Gene3D" id="3.30.70.380">
    <property type="entry name" value="Ferrodoxin-fold anticodon-binding domain"/>
    <property type="match status" value="1"/>
</dbReference>
<keyword evidence="5 16" id="KW-0820">tRNA-binding</keyword>
<evidence type="ECO:0000256" key="12">
    <source>
        <dbReference type="ARBA" id="ARBA00022917"/>
    </source>
</evidence>
<keyword evidence="21" id="KW-1185">Reference proteome</keyword>
<dbReference type="SUPFAM" id="SSF54991">
    <property type="entry name" value="Anticodon-binding domain of PheRS"/>
    <property type="match status" value="1"/>
</dbReference>
<dbReference type="PANTHER" id="PTHR10947">
    <property type="entry name" value="PHENYLALANYL-TRNA SYNTHETASE BETA CHAIN AND LEUCINE-RICH REPEAT-CONTAINING PROTEIN 47"/>
    <property type="match status" value="1"/>
</dbReference>
<organism evidence="20 21">
    <name type="scientific">Fructobacillus durionis</name>
    <dbReference type="NCBI Taxonomy" id="283737"/>
    <lineage>
        <taxon>Bacteria</taxon>
        <taxon>Bacillati</taxon>
        <taxon>Bacillota</taxon>
        <taxon>Bacilli</taxon>
        <taxon>Lactobacillales</taxon>
        <taxon>Lactobacillaceae</taxon>
        <taxon>Fructobacillus</taxon>
    </lineage>
</organism>
<dbReference type="SMART" id="SM00873">
    <property type="entry name" value="B3_4"/>
    <property type="match status" value="1"/>
</dbReference>
<dbReference type="SMART" id="SM00896">
    <property type="entry name" value="FDX-ACB"/>
    <property type="match status" value="1"/>
</dbReference>
<keyword evidence="12 15" id="KW-0648">Protein biosynthesis</keyword>
<dbReference type="Pfam" id="PF03147">
    <property type="entry name" value="FDX-ACB"/>
    <property type="match status" value="1"/>
</dbReference>
<dbReference type="InterPro" id="IPR009061">
    <property type="entry name" value="DNA-bd_dom_put_sf"/>
</dbReference>
<dbReference type="GO" id="GO:0016740">
    <property type="term" value="F:transferase activity"/>
    <property type="evidence" value="ECO:0007669"/>
    <property type="project" value="UniProtKB-ARBA"/>
</dbReference>
<dbReference type="SUPFAM" id="SSF50249">
    <property type="entry name" value="Nucleic acid-binding proteins"/>
    <property type="match status" value="1"/>
</dbReference>
<dbReference type="FunFam" id="3.30.56.10:FF:000002">
    <property type="entry name" value="Phenylalanine--tRNA ligase beta subunit"/>
    <property type="match status" value="1"/>
</dbReference>
<dbReference type="GO" id="GO:0005524">
    <property type="term" value="F:ATP binding"/>
    <property type="evidence" value="ECO:0007669"/>
    <property type="project" value="UniProtKB-UniRule"/>
</dbReference>
<dbReference type="PROSITE" id="PS50886">
    <property type="entry name" value="TRBD"/>
    <property type="match status" value="1"/>
</dbReference>
<dbReference type="InterPro" id="IPR004532">
    <property type="entry name" value="Phe-tRNA-ligase_IIc_bsu_bact"/>
</dbReference>
<comment type="similarity">
    <text evidence="2 15">Belongs to the phenylalanyl-tRNA synthetase beta subunit family. Type 1 subfamily.</text>
</comment>
<evidence type="ECO:0000256" key="10">
    <source>
        <dbReference type="ARBA" id="ARBA00022842"/>
    </source>
</evidence>
<keyword evidence="7 15" id="KW-0479">Metal-binding</keyword>
<keyword evidence="6 15" id="KW-0436">Ligase</keyword>
<dbReference type="InterPro" id="IPR012340">
    <property type="entry name" value="NA-bd_OB-fold"/>
</dbReference>